<comment type="caution">
    <text evidence="1">The sequence shown here is derived from an EMBL/GenBank/DDBJ whole genome shotgun (WGS) entry which is preliminary data.</text>
</comment>
<proteinExistence type="predicted"/>
<gene>
    <name evidence="1" type="ORF">D3875_02505</name>
</gene>
<keyword evidence="2" id="KW-1185">Reference proteome</keyword>
<dbReference type="AlphaFoldDB" id="A0A418VFI9"/>
<dbReference type="EMBL" id="QYUJ01000008">
    <property type="protein sequence ID" value="RJF74884.1"/>
    <property type="molecule type" value="Genomic_DNA"/>
</dbReference>
<sequence>MTKIMLPTNRPTVHLIGADSNAFTLLGLCQRAARKAGWTPEEIAAFRDEATAGDHDHLLATIMEHFQDASEDDNDT</sequence>
<protein>
    <submittedName>
        <fullName evidence="1">Uncharacterized protein</fullName>
    </submittedName>
</protein>
<reference evidence="1 2" key="1">
    <citation type="submission" date="2018-09" db="EMBL/GenBank/DDBJ databases">
        <authorList>
            <person name="Zhu H."/>
        </authorList>
    </citation>
    <scope>NUCLEOTIDE SEQUENCE [LARGE SCALE GENOMIC DNA]</scope>
    <source>
        <strain evidence="1 2">K2S05-167</strain>
    </source>
</reference>
<dbReference type="OrthoDB" id="1202793at2"/>
<evidence type="ECO:0000313" key="2">
    <source>
        <dbReference type="Proteomes" id="UP000286287"/>
    </source>
</evidence>
<accession>A0A418VFI9</accession>
<name>A0A418VFI9_9DEIO</name>
<dbReference type="Proteomes" id="UP000286287">
    <property type="component" value="Unassembled WGS sequence"/>
</dbReference>
<dbReference type="RefSeq" id="WP_119760787.1">
    <property type="nucleotide sequence ID" value="NZ_QYUJ01000008.1"/>
</dbReference>
<evidence type="ECO:0000313" key="1">
    <source>
        <dbReference type="EMBL" id="RJF74884.1"/>
    </source>
</evidence>
<organism evidence="1 2">
    <name type="scientific">Deinococcus cavernae</name>
    <dbReference type="NCBI Taxonomy" id="2320857"/>
    <lineage>
        <taxon>Bacteria</taxon>
        <taxon>Thermotogati</taxon>
        <taxon>Deinococcota</taxon>
        <taxon>Deinococci</taxon>
        <taxon>Deinococcales</taxon>
        <taxon>Deinococcaceae</taxon>
        <taxon>Deinococcus</taxon>
    </lineage>
</organism>